<proteinExistence type="inferred from homology"/>
<dbReference type="EMBL" id="JAEAOA010001560">
    <property type="protein sequence ID" value="KAK3583552.1"/>
    <property type="molecule type" value="Genomic_DNA"/>
</dbReference>
<sequence>MDPTNMFDWSEFNKFKVMCKVYYFVWNQSYTASLIILTVIAFERFLAIKYPLKARQWMTPRKLKSCTRSQRSAMYDETELANYATEITLSDNRRTYTGHKTSISNRENKKSNDKCISFCDDFASSGSASFNSDRYSEPSISGKSIRMIYINQGSIHATAVTEDANDSGEYQQTLSLNHVSQPRHGVRCTHSGLSSSKKIRTAKRKVIRLLIALVVSFAICVLPHHIRLLMMYWQLHVIPFSVEVYLAPASFIILYLNSGLNPILYALFSRNFRRSFKDSFYCCIERRSTFYNMDTVKRGSKYQERIKETK</sequence>
<dbReference type="GO" id="GO:0004930">
    <property type="term" value="F:G protein-coupled receptor activity"/>
    <property type="evidence" value="ECO:0007669"/>
    <property type="project" value="UniProtKB-KW"/>
</dbReference>
<keyword evidence="3 9" id="KW-1133">Transmembrane helix</keyword>
<accession>A0AAE0S1C2</accession>
<dbReference type="InterPro" id="IPR000276">
    <property type="entry name" value="GPCR_Rhodpsn"/>
</dbReference>
<comment type="caution">
    <text evidence="11">The sequence shown here is derived from an EMBL/GenBank/DDBJ whole genome shotgun (WGS) entry which is preliminary data.</text>
</comment>
<evidence type="ECO:0000256" key="6">
    <source>
        <dbReference type="ARBA" id="ARBA00023170"/>
    </source>
</evidence>
<dbReference type="AlphaFoldDB" id="A0AAE0S1C2"/>
<keyword evidence="12" id="KW-1185">Reference proteome</keyword>
<dbReference type="Pfam" id="PF00001">
    <property type="entry name" value="7tm_1"/>
    <property type="match status" value="2"/>
</dbReference>
<evidence type="ECO:0000256" key="2">
    <source>
        <dbReference type="ARBA" id="ARBA00022692"/>
    </source>
</evidence>
<keyword evidence="6 8" id="KW-0675">Receptor</keyword>
<organism evidence="11 12">
    <name type="scientific">Potamilus streckersoni</name>
    <dbReference type="NCBI Taxonomy" id="2493646"/>
    <lineage>
        <taxon>Eukaryota</taxon>
        <taxon>Metazoa</taxon>
        <taxon>Spiralia</taxon>
        <taxon>Lophotrochozoa</taxon>
        <taxon>Mollusca</taxon>
        <taxon>Bivalvia</taxon>
        <taxon>Autobranchia</taxon>
        <taxon>Heteroconchia</taxon>
        <taxon>Palaeoheterodonta</taxon>
        <taxon>Unionida</taxon>
        <taxon>Unionoidea</taxon>
        <taxon>Unionidae</taxon>
        <taxon>Ambleminae</taxon>
        <taxon>Lampsilini</taxon>
        <taxon>Potamilus</taxon>
    </lineage>
</organism>
<name>A0AAE0S1C2_9BIVA</name>
<evidence type="ECO:0000256" key="7">
    <source>
        <dbReference type="ARBA" id="ARBA00023224"/>
    </source>
</evidence>
<dbReference type="PRINTS" id="PR00237">
    <property type="entry name" value="GPCRRHODOPSN"/>
</dbReference>
<dbReference type="PANTHER" id="PTHR24243">
    <property type="entry name" value="G-PROTEIN COUPLED RECEPTOR"/>
    <property type="match status" value="1"/>
</dbReference>
<dbReference type="PROSITE" id="PS00237">
    <property type="entry name" value="G_PROTEIN_RECEP_F1_1"/>
    <property type="match status" value="1"/>
</dbReference>
<dbReference type="GO" id="GO:0005886">
    <property type="term" value="C:plasma membrane"/>
    <property type="evidence" value="ECO:0007669"/>
    <property type="project" value="TreeGrafter"/>
</dbReference>
<dbReference type="Gene3D" id="1.20.1070.10">
    <property type="entry name" value="Rhodopsin 7-helix transmembrane proteins"/>
    <property type="match status" value="2"/>
</dbReference>
<evidence type="ECO:0000256" key="4">
    <source>
        <dbReference type="ARBA" id="ARBA00023040"/>
    </source>
</evidence>
<dbReference type="InterPro" id="IPR017452">
    <property type="entry name" value="GPCR_Rhodpsn_7TM"/>
</dbReference>
<reference evidence="11" key="3">
    <citation type="submission" date="2023-05" db="EMBL/GenBank/DDBJ databases">
        <authorList>
            <person name="Smith C.H."/>
        </authorList>
    </citation>
    <scope>NUCLEOTIDE SEQUENCE</scope>
    <source>
        <strain evidence="11">CHS0354</strain>
        <tissue evidence="11">Mantle</tissue>
    </source>
</reference>
<keyword evidence="5 9" id="KW-0472">Membrane</keyword>
<evidence type="ECO:0000256" key="8">
    <source>
        <dbReference type="RuleBase" id="RU000688"/>
    </source>
</evidence>
<comment type="subcellular location">
    <subcellularLocation>
        <location evidence="1">Membrane</location>
        <topology evidence="1">Multi-pass membrane protein</topology>
    </subcellularLocation>
</comment>
<protein>
    <recommendedName>
        <fullName evidence="10">G-protein coupled receptors family 1 profile domain-containing protein</fullName>
    </recommendedName>
</protein>
<evidence type="ECO:0000256" key="1">
    <source>
        <dbReference type="ARBA" id="ARBA00004141"/>
    </source>
</evidence>
<feature type="domain" description="G-protein coupled receptors family 1 profile" evidence="10">
    <location>
        <begin position="1"/>
        <end position="265"/>
    </location>
</feature>
<evidence type="ECO:0000259" key="10">
    <source>
        <dbReference type="PROSITE" id="PS50262"/>
    </source>
</evidence>
<dbReference type="Proteomes" id="UP001195483">
    <property type="component" value="Unassembled WGS sequence"/>
</dbReference>
<reference evidence="11" key="2">
    <citation type="journal article" date="2021" name="Genome Biol. Evol.">
        <title>Developing a high-quality reference genome for a parasitic bivalve with doubly uniparental inheritance (Bivalvia: Unionida).</title>
        <authorList>
            <person name="Smith C.H."/>
        </authorList>
    </citation>
    <scope>NUCLEOTIDE SEQUENCE</scope>
    <source>
        <strain evidence="11">CHS0354</strain>
        <tissue evidence="11">Mantle</tissue>
    </source>
</reference>
<feature type="transmembrane region" description="Helical" evidence="9">
    <location>
        <begin position="30"/>
        <end position="52"/>
    </location>
</feature>
<dbReference type="SUPFAM" id="SSF81321">
    <property type="entry name" value="Family A G protein-coupled receptor-like"/>
    <property type="match status" value="2"/>
</dbReference>
<dbReference type="PROSITE" id="PS50262">
    <property type="entry name" value="G_PROTEIN_RECEP_F1_2"/>
    <property type="match status" value="1"/>
</dbReference>
<gene>
    <name evidence="11" type="ORF">CHS0354_026138</name>
</gene>
<reference evidence="11" key="1">
    <citation type="journal article" date="2021" name="Genome Biol. Evol.">
        <title>A High-Quality Reference Genome for a Parasitic Bivalve with Doubly Uniparental Inheritance (Bivalvia: Unionida).</title>
        <authorList>
            <person name="Smith C.H."/>
        </authorList>
    </citation>
    <scope>NUCLEOTIDE SEQUENCE</scope>
    <source>
        <strain evidence="11">CHS0354</strain>
    </source>
</reference>
<evidence type="ECO:0000256" key="3">
    <source>
        <dbReference type="ARBA" id="ARBA00022989"/>
    </source>
</evidence>
<feature type="transmembrane region" description="Helical" evidence="9">
    <location>
        <begin position="246"/>
        <end position="268"/>
    </location>
</feature>
<feature type="transmembrane region" description="Helical" evidence="9">
    <location>
        <begin position="206"/>
        <end position="226"/>
    </location>
</feature>
<evidence type="ECO:0000256" key="9">
    <source>
        <dbReference type="SAM" id="Phobius"/>
    </source>
</evidence>
<evidence type="ECO:0000313" key="12">
    <source>
        <dbReference type="Proteomes" id="UP001195483"/>
    </source>
</evidence>
<keyword evidence="4 8" id="KW-0297">G-protein coupled receptor</keyword>
<evidence type="ECO:0000256" key="5">
    <source>
        <dbReference type="ARBA" id="ARBA00023136"/>
    </source>
</evidence>
<keyword evidence="2 8" id="KW-0812">Transmembrane</keyword>
<evidence type="ECO:0000313" key="11">
    <source>
        <dbReference type="EMBL" id="KAK3583552.1"/>
    </source>
</evidence>
<keyword evidence="7 8" id="KW-0807">Transducer</keyword>
<dbReference type="PANTHER" id="PTHR24243:SF224">
    <property type="entry name" value="G-PROTEIN COUPLED RECEPTOR 19-RELATED"/>
    <property type="match status" value="1"/>
</dbReference>
<comment type="similarity">
    <text evidence="8">Belongs to the G-protein coupled receptor 1 family.</text>
</comment>